<sequence length="61" mass="7182">MTAREPWPEEYVPEPPPPRAQPQGGDRPPWKKSTESVDSIEYTDEERLINARVQGARRWHR</sequence>
<protein>
    <submittedName>
        <fullName evidence="2">Uncharacterized protein</fullName>
    </submittedName>
</protein>
<evidence type="ECO:0000313" key="3">
    <source>
        <dbReference type="Proteomes" id="UP001236585"/>
    </source>
</evidence>
<reference evidence="2 3" key="1">
    <citation type="journal article" date="2023" name="Microbiol. Resour. Announc.">
        <title>Complete Genome Sequence of Mycobacterium wuenschmanii, a novel Nontuberculous Mycobacterium Isolated from a captive population of Amazon Milk Frogs.</title>
        <authorList>
            <person name="Hicks J."/>
            <person name="Zeineldin M."/>
            <person name="Ward H."/>
            <person name="Wuenschmann A."/>
            <person name="Camp P."/>
            <person name="Farrell D."/>
            <person name="Lehman K."/>
            <person name="Thacker T."/>
            <person name="Cuthbert E."/>
        </authorList>
    </citation>
    <scope>NUCLEOTIDE SEQUENCE [LARGE SCALE GENOMIC DNA]</scope>
    <source>
        <strain evidence="2 3">Wuenschmanii</strain>
    </source>
</reference>
<dbReference type="EMBL" id="CP126981">
    <property type="protein sequence ID" value="WIM87707.1"/>
    <property type="molecule type" value="Genomic_DNA"/>
</dbReference>
<evidence type="ECO:0000256" key="1">
    <source>
        <dbReference type="SAM" id="MobiDB-lite"/>
    </source>
</evidence>
<feature type="region of interest" description="Disordered" evidence="1">
    <location>
        <begin position="1"/>
        <end position="42"/>
    </location>
</feature>
<organism evidence="2 3">
    <name type="scientific">Candidatus Mycobacterium wuenschmannii</name>
    <dbReference type="NCBI Taxonomy" id="3027808"/>
    <lineage>
        <taxon>Bacteria</taxon>
        <taxon>Bacillati</taxon>
        <taxon>Actinomycetota</taxon>
        <taxon>Actinomycetes</taxon>
        <taxon>Mycobacteriales</taxon>
        <taxon>Mycobacteriaceae</taxon>
        <taxon>Mycobacterium</taxon>
    </lineage>
</organism>
<dbReference type="RefSeq" id="WP_285187569.1">
    <property type="nucleotide sequence ID" value="NZ_CP126981.1"/>
</dbReference>
<proteinExistence type="predicted"/>
<dbReference type="Proteomes" id="UP001236585">
    <property type="component" value="Chromosome"/>
</dbReference>
<name>A0ABY8VW24_9MYCO</name>
<keyword evidence="3" id="KW-1185">Reference proteome</keyword>
<gene>
    <name evidence="2" type="ORF">PT015_23230</name>
</gene>
<accession>A0ABY8VW24</accession>
<evidence type="ECO:0000313" key="2">
    <source>
        <dbReference type="EMBL" id="WIM87707.1"/>
    </source>
</evidence>